<reference evidence="2" key="2">
    <citation type="submission" date="2022-06" db="UniProtKB">
        <authorList>
            <consortium name="EnsemblPlants"/>
        </authorList>
    </citation>
    <scope>IDENTIFICATION</scope>
</reference>
<dbReference type="Gramene" id="TuG1812S0000303000.01.T01">
    <property type="protein sequence ID" value="TuG1812S0000303000.01.T01.s_cds15750"/>
    <property type="gene ID" value="TuG1812S0000303000.01"/>
</dbReference>
<dbReference type="Proteomes" id="UP000015106">
    <property type="component" value="Unassembled WGS sequence"/>
</dbReference>
<feature type="region of interest" description="Disordered" evidence="1">
    <location>
        <begin position="1"/>
        <end position="32"/>
    </location>
</feature>
<protein>
    <submittedName>
        <fullName evidence="2">Uncharacterized protein</fullName>
    </submittedName>
</protein>
<dbReference type="AlphaFoldDB" id="A0A8R7R766"/>
<name>A0A8R7R766_TRIUA</name>
<reference evidence="3" key="1">
    <citation type="journal article" date="2013" name="Nature">
        <title>Draft genome of the wheat A-genome progenitor Triticum urartu.</title>
        <authorList>
            <person name="Ling H.Q."/>
            <person name="Zhao S."/>
            <person name="Liu D."/>
            <person name="Wang J."/>
            <person name="Sun H."/>
            <person name="Zhang C."/>
            <person name="Fan H."/>
            <person name="Li D."/>
            <person name="Dong L."/>
            <person name="Tao Y."/>
            <person name="Gao C."/>
            <person name="Wu H."/>
            <person name="Li Y."/>
            <person name="Cui Y."/>
            <person name="Guo X."/>
            <person name="Zheng S."/>
            <person name="Wang B."/>
            <person name="Yu K."/>
            <person name="Liang Q."/>
            <person name="Yang W."/>
            <person name="Lou X."/>
            <person name="Chen J."/>
            <person name="Feng M."/>
            <person name="Jian J."/>
            <person name="Zhang X."/>
            <person name="Luo G."/>
            <person name="Jiang Y."/>
            <person name="Liu J."/>
            <person name="Wang Z."/>
            <person name="Sha Y."/>
            <person name="Zhang B."/>
            <person name="Wu H."/>
            <person name="Tang D."/>
            <person name="Shen Q."/>
            <person name="Xue P."/>
            <person name="Zou S."/>
            <person name="Wang X."/>
            <person name="Liu X."/>
            <person name="Wang F."/>
            <person name="Yang Y."/>
            <person name="An X."/>
            <person name="Dong Z."/>
            <person name="Zhang K."/>
            <person name="Zhang X."/>
            <person name="Luo M.C."/>
            <person name="Dvorak J."/>
            <person name="Tong Y."/>
            <person name="Wang J."/>
            <person name="Yang H."/>
            <person name="Li Z."/>
            <person name="Wang D."/>
            <person name="Zhang A."/>
            <person name="Wang J."/>
        </authorList>
    </citation>
    <scope>NUCLEOTIDE SEQUENCE</scope>
    <source>
        <strain evidence="3">cv. G1812</strain>
    </source>
</reference>
<evidence type="ECO:0000256" key="1">
    <source>
        <dbReference type="SAM" id="MobiDB-lite"/>
    </source>
</evidence>
<organism evidence="2 3">
    <name type="scientific">Triticum urartu</name>
    <name type="common">Red wild einkorn</name>
    <name type="synonym">Crithodium urartu</name>
    <dbReference type="NCBI Taxonomy" id="4572"/>
    <lineage>
        <taxon>Eukaryota</taxon>
        <taxon>Viridiplantae</taxon>
        <taxon>Streptophyta</taxon>
        <taxon>Embryophyta</taxon>
        <taxon>Tracheophyta</taxon>
        <taxon>Spermatophyta</taxon>
        <taxon>Magnoliopsida</taxon>
        <taxon>Liliopsida</taxon>
        <taxon>Poales</taxon>
        <taxon>Poaceae</taxon>
        <taxon>BOP clade</taxon>
        <taxon>Pooideae</taxon>
        <taxon>Triticodae</taxon>
        <taxon>Triticeae</taxon>
        <taxon>Triticinae</taxon>
        <taxon>Triticum</taxon>
    </lineage>
</organism>
<evidence type="ECO:0000313" key="3">
    <source>
        <dbReference type="Proteomes" id="UP000015106"/>
    </source>
</evidence>
<dbReference type="EnsemblPlants" id="TuG1812S0000303000.01.T01">
    <property type="protein sequence ID" value="TuG1812S0000303000.01.T01.s_cds15750"/>
    <property type="gene ID" value="TuG1812S0000303000.01"/>
</dbReference>
<evidence type="ECO:0000313" key="2">
    <source>
        <dbReference type="EnsemblPlants" id="TuG1812S0000303000.01.T01.s_cds15750"/>
    </source>
</evidence>
<keyword evidence="3" id="KW-1185">Reference proteome</keyword>
<accession>A0A8R7R766</accession>
<proteinExistence type="predicted"/>
<sequence length="104" mass="11418">MPSSSAPSHHHRQPVRVAAPSLASEPPPTRPHTWRLVTQPCPCLFAATASILMGCLSRNAMPALEHGRREARTIGQLLARTFATWLMVSLGRQRYDDQGYGLAC</sequence>